<dbReference type="InterPro" id="IPR023346">
    <property type="entry name" value="Lysozyme-like_dom_sf"/>
</dbReference>
<dbReference type="Pfam" id="PF00182">
    <property type="entry name" value="Glyco_hydro_19"/>
    <property type="match status" value="1"/>
</dbReference>
<reference evidence="2" key="1">
    <citation type="journal article" date="2020" name="Microorganisms">
        <title>Reliable Identification of Environmental Pseudomonas Isolates Using the rpoD Gene.</title>
        <authorList>
            <consortium name="The Broad Institute Genome Sequencing Platform"/>
            <person name="Girard L."/>
            <person name="Lood C."/>
            <person name="Rokni-Zadeh H."/>
            <person name="van Noort V."/>
            <person name="Lavigne R."/>
            <person name="De Mot R."/>
        </authorList>
    </citation>
    <scope>NUCLEOTIDE SEQUENCE [LARGE SCALE GENOMIC DNA]</scope>
    <source>
        <strain evidence="2">SWRI145</strain>
    </source>
</reference>
<dbReference type="AlphaFoldDB" id="A0A8H9YPR6"/>
<protein>
    <submittedName>
        <fullName evidence="2">Glycoside hydrolase family 19 protein</fullName>
    </submittedName>
</protein>
<dbReference type="SUPFAM" id="SSF53955">
    <property type="entry name" value="Lysozyme-like"/>
    <property type="match status" value="1"/>
</dbReference>
<dbReference type="InterPro" id="IPR000726">
    <property type="entry name" value="Glyco_hydro_19_cat"/>
</dbReference>
<gene>
    <name evidence="3" type="ORF">HU722_0025250</name>
    <name evidence="2" type="ORF">HU722_11680</name>
</gene>
<dbReference type="PANTHER" id="PTHR34408">
    <property type="entry name" value="FAMILY PROTEIN, PUTATIVE-RELATED"/>
    <property type="match status" value="1"/>
</dbReference>
<dbReference type="EMBL" id="JABWQF010000006">
    <property type="protein sequence ID" value="MBC3292179.1"/>
    <property type="molecule type" value="Genomic_DNA"/>
</dbReference>
<evidence type="ECO:0000313" key="4">
    <source>
        <dbReference type="Proteomes" id="UP000615613"/>
    </source>
</evidence>
<keyword evidence="4" id="KW-1185">Reference proteome</keyword>
<dbReference type="EMBL" id="CP077084">
    <property type="protein sequence ID" value="QXH83241.1"/>
    <property type="molecule type" value="Genomic_DNA"/>
</dbReference>
<name>A0A8H9YPR6_9PSED</name>
<reference evidence="3" key="2">
    <citation type="submission" date="2021-06" db="EMBL/GenBank/DDBJ databases">
        <title>Updating the genus Pseudomonas: Description of 43 new species and partition of the Pseudomonas putida group.</title>
        <authorList>
            <person name="Girard L."/>
            <person name="Lood C."/>
            <person name="Vandamme P."/>
            <person name="Rokni-Zadeh H."/>
            <person name="van Noort V."/>
            <person name="Hofte M."/>
            <person name="Lavigne R."/>
            <person name="De Mot R."/>
        </authorList>
    </citation>
    <scope>NUCLEOTIDE SEQUENCE</scope>
    <source>
        <strain evidence="3">SWRI145</strain>
    </source>
</reference>
<dbReference type="PANTHER" id="PTHR34408:SF1">
    <property type="entry name" value="GLYCOSYL HYDROLASE FAMILY 19 DOMAIN-CONTAINING PROTEIN HI_1415"/>
    <property type="match status" value="1"/>
</dbReference>
<dbReference type="RefSeq" id="WP_186753104.1">
    <property type="nucleotide sequence ID" value="NZ_CP077084.1"/>
</dbReference>
<dbReference type="KEGG" id="ptrt:HU722_0025250"/>
<dbReference type="GO" id="GO:0016998">
    <property type="term" value="P:cell wall macromolecule catabolic process"/>
    <property type="evidence" value="ECO:0007669"/>
    <property type="project" value="InterPro"/>
</dbReference>
<dbReference type="Proteomes" id="UP000615613">
    <property type="component" value="Chromosome"/>
</dbReference>
<evidence type="ECO:0000259" key="1">
    <source>
        <dbReference type="Pfam" id="PF00182"/>
    </source>
</evidence>
<dbReference type="GO" id="GO:0004568">
    <property type="term" value="F:chitinase activity"/>
    <property type="evidence" value="ECO:0007669"/>
    <property type="project" value="InterPro"/>
</dbReference>
<dbReference type="Gene3D" id="1.10.530.10">
    <property type="match status" value="1"/>
</dbReference>
<keyword evidence="2" id="KW-0378">Hydrolase</keyword>
<evidence type="ECO:0000313" key="2">
    <source>
        <dbReference type="EMBL" id="MBC3292179.1"/>
    </source>
</evidence>
<organism evidence="2">
    <name type="scientific">Pseudomonas tritici</name>
    <dbReference type="NCBI Taxonomy" id="2745518"/>
    <lineage>
        <taxon>Bacteria</taxon>
        <taxon>Pseudomonadati</taxon>
        <taxon>Pseudomonadota</taxon>
        <taxon>Gammaproteobacteria</taxon>
        <taxon>Pseudomonadales</taxon>
        <taxon>Pseudomonadaceae</taxon>
        <taxon>Pseudomonas</taxon>
    </lineage>
</organism>
<evidence type="ECO:0000313" key="3">
    <source>
        <dbReference type="EMBL" id="QXH83241.1"/>
    </source>
</evidence>
<dbReference type="GO" id="GO:0006032">
    <property type="term" value="P:chitin catabolic process"/>
    <property type="evidence" value="ECO:0007669"/>
    <property type="project" value="InterPro"/>
</dbReference>
<dbReference type="InterPro" id="IPR052354">
    <property type="entry name" value="Cell_Wall_Dynamics_Protein"/>
</dbReference>
<feature type="domain" description="Glycoside hydrolase family 19 catalytic" evidence="1">
    <location>
        <begin position="41"/>
        <end position="137"/>
    </location>
</feature>
<proteinExistence type="predicted"/>
<accession>A0A8H9YPR6</accession>
<sequence length="177" mass="19143">MPITEQQLLQILPNAGRQAGVFVPVLNAAMSRYGIVTRLRITAFIAQVGHESGQLRYVREIWGPTAQQAGYEGRADLGNTEPGDGSKYRGRGLIQITGRANCAACGEALGLDLISNPELLELPQHAAMSAAWFWSTRGLNTLADQGRFVKITRRINGGLTGQAGRQALYEKALNVLP</sequence>